<dbReference type="InterPro" id="IPR036259">
    <property type="entry name" value="MFS_trans_sf"/>
</dbReference>
<dbReference type="SUPFAM" id="SSF103473">
    <property type="entry name" value="MFS general substrate transporter"/>
    <property type="match status" value="1"/>
</dbReference>
<gene>
    <name evidence="9" type="ORF">C0Q70_16434</name>
</gene>
<evidence type="ECO:0000256" key="6">
    <source>
        <dbReference type="ARBA" id="ARBA00023136"/>
    </source>
</evidence>
<keyword evidence="3 7" id="KW-0812">Transmembrane</keyword>
<feature type="transmembrane region" description="Helical" evidence="7">
    <location>
        <begin position="253"/>
        <end position="276"/>
    </location>
</feature>
<feature type="transmembrane region" description="Helical" evidence="7">
    <location>
        <begin position="347"/>
        <end position="370"/>
    </location>
</feature>
<dbReference type="InterPro" id="IPR044777">
    <property type="entry name" value="SLC17A9-like"/>
</dbReference>
<feature type="transmembrane region" description="Helical" evidence="7">
    <location>
        <begin position="68"/>
        <end position="88"/>
    </location>
</feature>
<dbReference type="FunFam" id="1.20.1250.20:FF:000003">
    <property type="entry name" value="Solute carrier family 17 member 3"/>
    <property type="match status" value="1"/>
</dbReference>
<dbReference type="STRING" id="400727.A0A2T7NPS4"/>
<dbReference type="OrthoDB" id="2985014at2759"/>
<accession>A0A2T7NPS4</accession>
<protein>
    <recommendedName>
        <fullName evidence="8">Major facilitator superfamily (MFS) profile domain-containing protein</fullName>
    </recommendedName>
</protein>
<dbReference type="Pfam" id="PF07690">
    <property type="entry name" value="MFS_1"/>
    <property type="match status" value="1"/>
</dbReference>
<comment type="caution">
    <text evidence="9">The sequence shown here is derived from an EMBL/GenBank/DDBJ whole genome shotgun (WGS) entry which is preliminary data.</text>
</comment>
<feature type="transmembrane region" description="Helical" evidence="7">
    <location>
        <begin position="127"/>
        <end position="149"/>
    </location>
</feature>
<feature type="transmembrane region" description="Helical" evidence="7">
    <location>
        <begin position="288"/>
        <end position="309"/>
    </location>
</feature>
<evidence type="ECO:0000256" key="5">
    <source>
        <dbReference type="ARBA" id="ARBA00022989"/>
    </source>
</evidence>
<evidence type="ECO:0000313" key="9">
    <source>
        <dbReference type="EMBL" id="PVD23171.1"/>
    </source>
</evidence>
<dbReference type="PANTHER" id="PTHR11662:SF279">
    <property type="entry name" value="VOLTAGE-GATED PURINE NUCLEOTIDE UNIPORTER SLC17A9"/>
    <property type="match status" value="1"/>
</dbReference>
<evidence type="ECO:0000256" key="1">
    <source>
        <dbReference type="ARBA" id="ARBA00004141"/>
    </source>
</evidence>
<feature type="domain" description="Major facilitator superfamily (MFS) profile" evidence="8">
    <location>
        <begin position="30"/>
        <end position="438"/>
    </location>
</feature>
<dbReference type="Proteomes" id="UP000245119">
    <property type="component" value="Linkage Group LG10"/>
</dbReference>
<reference evidence="9 10" key="1">
    <citation type="submission" date="2018-04" db="EMBL/GenBank/DDBJ databases">
        <title>The genome of golden apple snail Pomacea canaliculata provides insight into stress tolerance and invasive adaptation.</title>
        <authorList>
            <person name="Liu C."/>
            <person name="Liu B."/>
            <person name="Ren Y."/>
            <person name="Zhang Y."/>
            <person name="Wang H."/>
            <person name="Li S."/>
            <person name="Jiang F."/>
            <person name="Yin L."/>
            <person name="Zhang G."/>
            <person name="Qian W."/>
            <person name="Fan W."/>
        </authorList>
    </citation>
    <scope>NUCLEOTIDE SEQUENCE [LARGE SCALE GENOMIC DNA]</scope>
    <source>
        <strain evidence="9">SZHN2017</strain>
        <tissue evidence="9">Muscle</tissue>
    </source>
</reference>
<keyword evidence="4" id="KW-0769">Symport</keyword>
<sequence length="440" mass="48896">MAKEEKMLGVPSMSSSIDRNHWTRIEKKNWTVMLMCGTAMLYAARTIMPVCIVVVAKEMNWDKRESGTVLSAFFWGYTMTQFIGGYVSDHVGGEVVLFISASLWSVFTLFTPPVINISAVMYKSLSAVFAFRMMLGLSQGVHFPSITSLISRKVHDHEKSLTFSLIGTGAHCGTLLSGSLGSYLMENFGWETPFFLFGFGGLLWTFCLRYWSRKSEIYNGKTLELIATDGESGIQGTVHENVPWKTLFTKVPFWSLLVANYCQSNAFYILLSWLPTFFHENFPEARSWVFNVVPWLVIVPCNITAGWLADKLIKGGYQVTAVRKMLVSVLFCGCSLFLLLISFVSDYYSTLLCMTLAVASCGFYSSSLAINPVDIAPRHAGAVFGIMNMTSAIPGFVGVYMAGYILETSKSWSAVFNQTAAINITGWLVFLLLGTARPII</sequence>
<evidence type="ECO:0000256" key="2">
    <source>
        <dbReference type="ARBA" id="ARBA00022448"/>
    </source>
</evidence>
<dbReference type="OMA" id="RTIMPVC"/>
<evidence type="ECO:0000256" key="3">
    <source>
        <dbReference type="ARBA" id="ARBA00022692"/>
    </source>
</evidence>
<organism evidence="9 10">
    <name type="scientific">Pomacea canaliculata</name>
    <name type="common">Golden apple snail</name>
    <dbReference type="NCBI Taxonomy" id="400727"/>
    <lineage>
        <taxon>Eukaryota</taxon>
        <taxon>Metazoa</taxon>
        <taxon>Spiralia</taxon>
        <taxon>Lophotrochozoa</taxon>
        <taxon>Mollusca</taxon>
        <taxon>Gastropoda</taxon>
        <taxon>Caenogastropoda</taxon>
        <taxon>Architaenioglossa</taxon>
        <taxon>Ampullarioidea</taxon>
        <taxon>Ampullariidae</taxon>
        <taxon>Pomacea</taxon>
    </lineage>
</organism>
<dbReference type="GO" id="GO:0016020">
    <property type="term" value="C:membrane"/>
    <property type="evidence" value="ECO:0007669"/>
    <property type="project" value="UniProtKB-SubCell"/>
</dbReference>
<dbReference type="FunFam" id="1.20.1250.20:FF:000059">
    <property type="entry name" value="Solute carrier family 17 member 9"/>
    <property type="match status" value="1"/>
</dbReference>
<dbReference type="EMBL" id="PZQS01000010">
    <property type="protein sequence ID" value="PVD23171.1"/>
    <property type="molecule type" value="Genomic_DNA"/>
</dbReference>
<dbReference type="GO" id="GO:0015293">
    <property type="term" value="F:symporter activity"/>
    <property type="evidence" value="ECO:0007669"/>
    <property type="project" value="UniProtKB-KW"/>
</dbReference>
<dbReference type="PROSITE" id="PS50850">
    <property type="entry name" value="MFS"/>
    <property type="match status" value="1"/>
</dbReference>
<feature type="transmembrane region" description="Helical" evidence="7">
    <location>
        <begin position="382"/>
        <end position="406"/>
    </location>
</feature>
<evidence type="ECO:0000256" key="7">
    <source>
        <dbReference type="SAM" id="Phobius"/>
    </source>
</evidence>
<dbReference type="AlphaFoldDB" id="A0A2T7NPS4"/>
<comment type="subcellular location">
    <subcellularLocation>
        <location evidence="1">Membrane</location>
        <topology evidence="1">Multi-pass membrane protein</topology>
    </subcellularLocation>
</comment>
<feature type="transmembrane region" description="Helical" evidence="7">
    <location>
        <begin position="412"/>
        <end position="433"/>
    </location>
</feature>
<feature type="transmembrane region" description="Helical" evidence="7">
    <location>
        <begin position="161"/>
        <end position="180"/>
    </location>
</feature>
<feature type="transmembrane region" description="Helical" evidence="7">
    <location>
        <begin position="321"/>
        <end position="341"/>
    </location>
</feature>
<keyword evidence="10" id="KW-1185">Reference proteome</keyword>
<keyword evidence="6 7" id="KW-0472">Membrane</keyword>
<feature type="transmembrane region" description="Helical" evidence="7">
    <location>
        <begin position="95"/>
        <end position="115"/>
    </location>
</feature>
<dbReference type="InterPro" id="IPR020846">
    <property type="entry name" value="MFS_dom"/>
</dbReference>
<dbReference type="InterPro" id="IPR050382">
    <property type="entry name" value="MFS_Na/Anion_cotransporter"/>
</dbReference>
<evidence type="ECO:0000256" key="4">
    <source>
        <dbReference type="ARBA" id="ARBA00022847"/>
    </source>
</evidence>
<name>A0A2T7NPS4_POMCA</name>
<feature type="transmembrane region" description="Helical" evidence="7">
    <location>
        <begin position="32"/>
        <end position="56"/>
    </location>
</feature>
<dbReference type="CDD" id="cd17380">
    <property type="entry name" value="MFS_SLC17A9_like"/>
    <property type="match status" value="1"/>
</dbReference>
<keyword evidence="5 7" id="KW-1133">Transmembrane helix</keyword>
<dbReference type="PANTHER" id="PTHR11662">
    <property type="entry name" value="SOLUTE CARRIER FAMILY 17"/>
    <property type="match status" value="1"/>
</dbReference>
<feature type="transmembrane region" description="Helical" evidence="7">
    <location>
        <begin position="192"/>
        <end position="211"/>
    </location>
</feature>
<dbReference type="Gene3D" id="1.20.1250.20">
    <property type="entry name" value="MFS general substrate transporter like domains"/>
    <property type="match status" value="2"/>
</dbReference>
<proteinExistence type="predicted"/>
<evidence type="ECO:0000313" key="10">
    <source>
        <dbReference type="Proteomes" id="UP000245119"/>
    </source>
</evidence>
<dbReference type="InterPro" id="IPR011701">
    <property type="entry name" value="MFS"/>
</dbReference>
<dbReference type="GO" id="GO:0015867">
    <property type="term" value="P:ATP transport"/>
    <property type="evidence" value="ECO:0007669"/>
    <property type="project" value="TreeGrafter"/>
</dbReference>
<evidence type="ECO:0000259" key="8">
    <source>
        <dbReference type="PROSITE" id="PS50850"/>
    </source>
</evidence>
<keyword evidence="2" id="KW-0813">Transport</keyword>